<keyword evidence="3" id="KW-1185">Reference proteome</keyword>
<comment type="caution">
    <text evidence="2">The sequence shown here is derived from an EMBL/GenBank/DDBJ whole genome shotgun (WGS) entry which is preliminary data.</text>
</comment>
<dbReference type="InterPro" id="IPR008949">
    <property type="entry name" value="Isoprenoid_synthase_dom_sf"/>
</dbReference>
<dbReference type="AlphaFoldDB" id="A0AAD9VDS0"/>
<dbReference type="GO" id="GO:0005739">
    <property type="term" value="C:mitochondrion"/>
    <property type="evidence" value="ECO:0007669"/>
    <property type="project" value="TreeGrafter"/>
</dbReference>
<evidence type="ECO:0000256" key="1">
    <source>
        <dbReference type="RuleBase" id="RU004466"/>
    </source>
</evidence>
<dbReference type="GO" id="GO:0008299">
    <property type="term" value="P:isoprenoid biosynthetic process"/>
    <property type="evidence" value="ECO:0007669"/>
    <property type="project" value="InterPro"/>
</dbReference>
<gene>
    <name evidence="2" type="ORF">P5673_004318</name>
</gene>
<dbReference type="InterPro" id="IPR000092">
    <property type="entry name" value="Polyprenyl_synt"/>
</dbReference>
<organism evidence="2 3">
    <name type="scientific">Acropora cervicornis</name>
    <name type="common">Staghorn coral</name>
    <dbReference type="NCBI Taxonomy" id="6130"/>
    <lineage>
        <taxon>Eukaryota</taxon>
        <taxon>Metazoa</taxon>
        <taxon>Cnidaria</taxon>
        <taxon>Anthozoa</taxon>
        <taxon>Hexacorallia</taxon>
        <taxon>Scleractinia</taxon>
        <taxon>Astrocoeniina</taxon>
        <taxon>Acroporidae</taxon>
        <taxon>Acropora</taxon>
    </lineage>
</organism>
<dbReference type="Proteomes" id="UP001249851">
    <property type="component" value="Unassembled WGS sequence"/>
</dbReference>
<dbReference type="EMBL" id="JARQWQ010000007">
    <property type="protein sequence ID" value="KAK2570634.1"/>
    <property type="molecule type" value="Genomic_DNA"/>
</dbReference>
<name>A0AAD9VDS0_ACRCE</name>
<comment type="similarity">
    <text evidence="1">Belongs to the FPP/GGPP synthase family.</text>
</comment>
<protein>
    <submittedName>
        <fullName evidence="2">All trans-polyprenyl-diphosphate synthase PDSS2</fullName>
    </submittedName>
</protein>
<accession>A0AAD9VDS0</accession>
<dbReference type="PANTHER" id="PTHR12001">
    <property type="entry name" value="GERANYLGERANYL PYROPHOSPHATE SYNTHASE"/>
    <property type="match status" value="1"/>
</dbReference>
<dbReference type="GO" id="GO:0006744">
    <property type="term" value="P:ubiquinone biosynthetic process"/>
    <property type="evidence" value="ECO:0007669"/>
    <property type="project" value="TreeGrafter"/>
</dbReference>
<keyword evidence="1" id="KW-0808">Transferase</keyword>
<dbReference type="PANTHER" id="PTHR12001:SF55">
    <property type="entry name" value="ALL TRANS-POLYPRENYL-DIPHOSPHATE SYNTHASE PDSS2"/>
    <property type="match status" value="1"/>
</dbReference>
<proteinExistence type="inferred from homology"/>
<evidence type="ECO:0000313" key="2">
    <source>
        <dbReference type="EMBL" id="KAK2570634.1"/>
    </source>
</evidence>
<dbReference type="SUPFAM" id="SSF48576">
    <property type="entry name" value="Terpenoid synthases"/>
    <property type="match status" value="1"/>
</dbReference>
<dbReference type="Gene3D" id="1.10.600.10">
    <property type="entry name" value="Farnesyl Diphosphate Synthase"/>
    <property type="match status" value="1"/>
</dbReference>
<dbReference type="GO" id="GO:0004659">
    <property type="term" value="F:prenyltransferase activity"/>
    <property type="evidence" value="ECO:0007669"/>
    <property type="project" value="InterPro"/>
</dbReference>
<reference evidence="2" key="2">
    <citation type="journal article" date="2023" name="Science">
        <title>Genomic signatures of disease resistance in endangered staghorn corals.</title>
        <authorList>
            <person name="Vollmer S.V."/>
            <person name="Selwyn J.D."/>
            <person name="Despard B.A."/>
            <person name="Roesel C.L."/>
        </authorList>
    </citation>
    <scope>NUCLEOTIDE SEQUENCE</scope>
    <source>
        <strain evidence="2">K2</strain>
    </source>
</reference>
<dbReference type="Pfam" id="PF00348">
    <property type="entry name" value="polyprenyl_synt"/>
    <property type="match status" value="1"/>
</dbReference>
<dbReference type="GO" id="GO:1990234">
    <property type="term" value="C:transferase complex"/>
    <property type="evidence" value="ECO:0007669"/>
    <property type="project" value="TreeGrafter"/>
</dbReference>
<evidence type="ECO:0000313" key="3">
    <source>
        <dbReference type="Proteomes" id="UP001249851"/>
    </source>
</evidence>
<reference evidence="2" key="1">
    <citation type="journal article" date="2023" name="G3 (Bethesda)">
        <title>Whole genome assembly and annotation of the endangered Caribbean coral Acropora cervicornis.</title>
        <authorList>
            <person name="Selwyn J.D."/>
            <person name="Vollmer S.V."/>
        </authorList>
    </citation>
    <scope>NUCLEOTIDE SEQUENCE</scope>
    <source>
        <strain evidence="2">K2</strain>
    </source>
</reference>
<sequence length="403" mass="45189">MAALRNVCCVRKKHIFSISVLRSHHKSPVHTIFESPLELSRPSLSVRRNIWSSSRLDDFTKALSDAEKLVGYPTSFLNLRYLLSDEISNVAMYMKRFAMSKHPLLRTARGFISDENHTLQTRGLLVLLISKASRACLKDDWITDQDLVADIYSSQRQLADITETIYTANVVHTGIVNMSSVSEFSKSCQDDMEFGNRMAVLSGDFLLASACTGLAELRDTEVVCAISEVIGHLMEGEFLKITCDANSLNLDFWNELVFKCKGSLMANSCKAALKLVSHSKELQNEAFQFGKNLAFAHQLKEELQTLREQKSLIVPYSAPVILACRNTEVKRLLNHIHLEKIKDNGENLHLKLADVIVRGDVVARLKELCQSYANKALQSLVVFPDSEAKQALINITNSCSIHE</sequence>